<evidence type="ECO:0000256" key="6">
    <source>
        <dbReference type="ARBA" id="ARBA00022869"/>
    </source>
</evidence>
<dbReference type="GeneTree" id="ENSGT00940000167171"/>
<reference evidence="13" key="1">
    <citation type="journal article" date="2002" name="Science">
        <title>The draft genome of Ciona intestinalis: insights into chordate and vertebrate origins.</title>
        <authorList>
            <person name="Dehal P."/>
            <person name="Satou Y."/>
            <person name="Campbell R.K."/>
            <person name="Chapman J."/>
            <person name="Degnan B."/>
            <person name="De Tomaso A."/>
            <person name="Davidson B."/>
            <person name="Di Gregorio A."/>
            <person name="Gelpke M."/>
            <person name="Goodstein D.M."/>
            <person name="Harafuji N."/>
            <person name="Hastings K.E."/>
            <person name="Ho I."/>
            <person name="Hotta K."/>
            <person name="Huang W."/>
            <person name="Kawashima T."/>
            <person name="Lemaire P."/>
            <person name="Martinez D."/>
            <person name="Meinertzhagen I.A."/>
            <person name="Necula S."/>
            <person name="Nonaka M."/>
            <person name="Putnam N."/>
            <person name="Rash S."/>
            <person name="Saiga H."/>
            <person name="Satake M."/>
            <person name="Terry A."/>
            <person name="Yamada L."/>
            <person name="Wang H.G."/>
            <person name="Awazu S."/>
            <person name="Azumi K."/>
            <person name="Boore J."/>
            <person name="Branno M."/>
            <person name="Chin-Bow S."/>
            <person name="DeSantis R."/>
            <person name="Doyle S."/>
            <person name="Francino P."/>
            <person name="Keys D.N."/>
            <person name="Haga S."/>
            <person name="Hayashi H."/>
            <person name="Hino K."/>
            <person name="Imai K.S."/>
            <person name="Inaba K."/>
            <person name="Kano S."/>
            <person name="Kobayashi K."/>
            <person name="Kobayashi M."/>
            <person name="Lee B.I."/>
            <person name="Makabe K.W."/>
            <person name="Manohar C."/>
            <person name="Matassi G."/>
            <person name="Medina M."/>
            <person name="Mochizuki Y."/>
            <person name="Mount S."/>
            <person name="Morishita T."/>
            <person name="Miura S."/>
            <person name="Nakayama A."/>
            <person name="Nishizaka S."/>
            <person name="Nomoto H."/>
            <person name="Ohta F."/>
            <person name="Oishi K."/>
            <person name="Rigoutsos I."/>
            <person name="Sano M."/>
            <person name="Sasaki A."/>
            <person name="Sasakura Y."/>
            <person name="Shoguchi E."/>
            <person name="Shin-i T."/>
            <person name="Spagnuolo A."/>
            <person name="Stainier D."/>
            <person name="Suzuki M.M."/>
            <person name="Tassy O."/>
            <person name="Takatori N."/>
            <person name="Tokuoka M."/>
            <person name="Yagi K."/>
            <person name="Yoshizaki F."/>
            <person name="Wada S."/>
            <person name="Zhang C."/>
            <person name="Hyatt P.D."/>
            <person name="Larimer F."/>
            <person name="Detter C."/>
            <person name="Doggett N."/>
            <person name="Glavina T."/>
            <person name="Hawkins T."/>
            <person name="Richardson P."/>
            <person name="Lucas S."/>
            <person name="Kohara Y."/>
            <person name="Levine M."/>
            <person name="Satoh N."/>
            <person name="Rokhsar D.S."/>
        </authorList>
    </citation>
    <scope>NUCLEOTIDE SEQUENCE [LARGE SCALE GENOMIC DNA]</scope>
</reference>
<dbReference type="AlphaFoldDB" id="H2XZ03"/>
<dbReference type="PANTHER" id="PTHR10574:SF444">
    <property type="entry name" value="BASEMENT MEMBRANE-SPECIFIC HEPARAN SULFATE PROTEOGLYCAN CORE PROTEIN"/>
    <property type="match status" value="1"/>
</dbReference>
<dbReference type="PROSITE" id="PS01248">
    <property type="entry name" value="EGF_LAM_1"/>
    <property type="match status" value="2"/>
</dbReference>
<sequence length="310" mass="34751">SDNDQCVPCNCNGNIDRSDPDACDPNTGKCLKCLHNTQGPRCEQCKDFFFGDALSNSCTRCECDVTGTDSSTCNSNGECRCGADGECSCLPNFEGTSCDSCVAGSWRSSSELACQKCACQNIGIVVNSTCDAATGQCVCKGEYRGKSCESCAAGYVRRSADEACTEPEPTEPPSAIVLPVTHRPRPTPIRVNPGWSPCVSCGGQKWPSYCHGRMCRRRWPYHQFQPSPRRCYAGNWGCRMNYNQYRPTSYTGYRNSPSYRSAPRYMNTYQPSYRRPSYYRGYYNHPRSGGYRYRNNYQYNQPVKYGLYRS</sequence>
<dbReference type="SUPFAM" id="SSF57196">
    <property type="entry name" value="EGF/Laminin"/>
    <property type="match status" value="2"/>
</dbReference>
<evidence type="ECO:0000256" key="1">
    <source>
        <dbReference type="ARBA" id="ARBA00004302"/>
    </source>
</evidence>
<dbReference type="FunFam" id="2.10.25.10:FF:000188">
    <property type="entry name" value="Laminin subunit gamma 2"/>
    <property type="match status" value="1"/>
</dbReference>
<accession>H2XZ03</accession>
<dbReference type="HOGENOM" id="CLU_898763_0_0_1"/>
<keyword evidence="9 10" id="KW-0424">Laminin EGF-like domain</keyword>
<feature type="disulfide bond" evidence="10">
    <location>
        <begin position="61"/>
        <end position="73"/>
    </location>
</feature>
<proteinExistence type="predicted"/>
<dbReference type="InterPro" id="IPR002049">
    <property type="entry name" value="LE_dom"/>
</dbReference>
<dbReference type="SMART" id="SM00180">
    <property type="entry name" value="EGF_Lam"/>
    <property type="match status" value="3"/>
</dbReference>
<keyword evidence="8" id="KW-0325">Glycoprotein</keyword>
<dbReference type="PROSITE" id="PS50027">
    <property type="entry name" value="EGF_LAM_2"/>
    <property type="match status" value="2"/>
</dbReference>
<dbReference type="FunFam" id="2.10.25.10:FF:000130">
    <property type="entry name" value="Laminin subunit beta 1"/>
    <property type="match status" value="1"/>
</dbReference>
<evidence type="ECO:0000256" key="5">
    <source>
        <dbReference type="ARBA" id="ARBA00022737"/>
    </source>
</evidence>
<evidence type="ECO:0000256" key="2">
    <source>
        <dbReference type="ARBA" id="ARBA00022525"/>
    </source>
</evidence>
<dbReference type="EMBL" id="EAAA01000688">
    <property type="status" value="NOT_ANNOTATED_CDS"/>
    <property type="molecule type" value="Genomic_DNA"/>
</dbReference>
<keyword evidence="5" id="KW-0677">Repeat</keyword>
<reference evidence="12" key="3">
    <citation type="submission" date="2025-08" db="UniProtKB">
        <authorList>
            <consortium name="Ensembl"/>
        </authorList>
    </citation>
    <scope>IDENTIFICATION</scope>
</reference>
<dbReference type="CDD" id="cd00055">
    <property type="entry name" value="EGF_Lam"/>
    <property type="match status" value="3"/>
</dbReference>
<dbReference type="GO" id="GO:0005604">
    <property type="term" value="C:basement membrane"/>
    <property type="evidence" value="ECO:0007669"/>
    <property type="project" value="UniProtKB-SubCell"/>
</dbReference>
<dbReference type="STRING" id="7719.ENSCINP00000034887"/>
<dbReference type="PANTHER" id="PTHR10574">
    <property type="entry name" value="NETRIN/LAMININ-RELATED"/>
    <property type="match status" value="1"/>
</dbReference>
<evidence type="ECO:0000256" key="8">
    <source>
        <dbReference type="ARBA" id="ARBA00023180"/>
    </source>
</evidence>
<dbReference type="OMA" id="KCTESIL"/>
<feature type="disulfide bond" evidence="10">
    <location>
        <begin position="89"/>
        <end position="98"/>
    </location>
</feature>
<comment type="subcellular location">
    <subcellularLocation>
        <location evidence="1">Secreted</location>
        <location evidence="1">Extracellular space</location>
        <location evidence="1">Extracellular matrix</location>
        <location evidence="1">Basement membrane</location>
    </subcellularLocation>
</comment>
<keyword evidence="2" id="KW-0964">Secreted</keyword>
<dbReference type="InterPro" id="IPR000742">
    <property type="entry name" value="EGF"/>
</dbReference>
<dbReference type="Proteomes" id="UP000008144">
    <property type="component" value="Chromosome 11"/>
</dbReference>
<keyword evidence="6" id="KW-0084">Basement membrane</keyword>
<feature type="disulfide bond" evidence="10">
    <location>
        <begin position="33"/>
        <end position="42"/>
    </location>
</feature>
<dbReference type="InParanoid" id="H2XZ03"/>
<dbReference type="Gene3D" id="2.10.25.10">
    <property type="entry name" value="Laminin"/>
    <property type="match status" value="3"/>
</dbReference>
<feature type="domain" description="Laminin EGF-like" evidence="11">
    <location>
        <begin position="9"/>
        <end position="60"/>
    </location>
</feature>
<reference evidence="12" key="2">
    <citation type="journal article" date="2008" name="Genome Biol.">
        <title>Improved genome assembly and evidence-based global gene model set for the chordate Ciona intestinalis: new insight into intron and operon populations.</title>
        <authorList>
            <person name="Satou Y."/>
            <person name="Mineta K."/>
            <person name="Ogasawara M."/>
            <person name="Sasakura Y."/>
            <person name="Shoguchi E."/>
            <person name="Ueno K."/>
            <person name="Yamada L."/>
            <person name="Matsumoto J."/>
            <person name="Wasserscheid J."/>
            <person name="Dewar K."/>
            <person name="Wiley G.B."/>
            <person name="Macmil S.L."/>
            <person name="Roe B.A."/>
            <person name="Zeller R.W."/>
            <person name="Hastings K.E."/>
            <person name="Lemaire P."/>
            <person name="Lindquist E."/>
            <person name="Endo T."/>
            <person name="Hotta K."/>
            <person name="Inaba K."/>
        </authorList>
    </citation>
    <scope>NUCLEOTIDE SEQUENCE [LARGE SCALE GENOMIC DNA]</scope>
    <source>
        <strain evidence="12">wild type</strain>
    </source>
</reference>
<evidence type="ECO:0000256" key="4">
    <source>
        <dbReference type="ARBA" id="ARBA00022729"/>
    </source>
</evidence>
<keyword evidence="3" id="KW-0272">Extracellular matrix</keyword>
<comment type="caution">
    <text evidence="10">Lacks conserved residue(s) required for the propagation of feature annotation.</text>
</comment>
<evidence type="ECO:0000256" key="7">
    <source>
        <dbReference type="ARBA" id="ARBA00023157"/>
    </source>
</evidence>
<evidence type="ECO:0000313" key="12">
    <source>
        <dbReference type="Ensembl" id="ENSCINP00000034887.1"/>
    </source>
</evidence>
<evidence type="ECO:0000256" key="3">
    <source>
        <dbReference type="ARBA" id="ARBA00022530"/>
    </source>
</evidence>
<protein>
    <recommendedName>
        <fullName evidence="11">Laminin EGF-like domain-containing protein</fullName>
    </recommendedName>
</protein>
<evidence type="ECO:0000313" key="13">
    <source>
        <dbReference type="Proteomes" id="UP000008144"/>
    </source>
</evidence>
<feature type="domain" description="Laminin EGF-like" evidence="11">
    <location>
        <begin position="61"/>
        <end position="116"/>
    </location>
</feature>
<dbReference type="Pfam" id="PF00053">
    <property type="entry name" value="EGF_laminin"/>
    <property type="match status" value="3"/>
</dbReference>
<organism evidence="12 13">
    <name type="scientific">Ciona intestinalis</name>
    <name type="common">Transparent sea squirt</name>
    <name type="synonym">Ascidia intestinalis</name>
    <dbReference type="NCBI Taxonomy" id="7719"/>
    <lineage>
        <taxon>Eukaryota</taxon>
        <taxon>Metazoa</taxon>
        <taxon>Chordata</taxon>
        <taxon>Tunicata</taxon>
        <taxon>Ascidiacea</taxon>
        <taxon>Phlebobranchia</taxon>
        <taxon>Cionidae</taxon>
        <taxon>Ciona</taxon>
    </lineage>
</organism>
<evidence type="ECO:0000256" key="10">
    <source>
        <dbReference type="PROSITE-ProRule" id="PRU00460"/>
    </source>
</evidence>
<dbReference type="SMART" id="SM00181">
    <property type="entry name" value="EGF"/>
    <property type="match status" value="3"/>
</dbReference>
<dbReference type="InterPro" id="IPR050440">
    <property type="entry name" value="Laminin/Netrin_ECM"/>
</dbReference>
<keyword evidence="4" id="KW-0732">Signal</keyword>
<dbReference type="PROSITE" id="PS00022">
    <property type="entry name" value="EGF_1"/>
    <property type="match status" value="1"/>
</dbReference>
<reference evidence="12" key="4">
    <citation type="submission" date="2025-09" db="UniProtKB">
        <authorList>
            <consortium name="Ensembl"/>
        </authorList>
    </citation>
    <scope>IDENTIFICATION</scope>
</reference>
<name>H2XZ03_CIOIN</name>
<evidence type="ECO:0000259" key="11">
    <source>
        <dbReference type="PROSITE" id="PS50027"/>
    </source>
</evidence>
<keyword evidence="7 10" id="KW-1015">Disulfide bond</keyword>
<dbReference type="Ensembl" id="ENSCINT00000031265.1">
    <property type="protein sequence ID" value="ENSCINP00000034887.1"/>
    <property type="gene ID" value="ENSCING00000019553.1"/>
</dbReference>
<keyword evidence="13" id="KW-1185">Reference proteome</keyword>
<evidence type="ECO:0000256" key="9">
    <source>
        <dbReference type="ARBA" id="ARBA00023292"/>
    </source>
</evidence>